<dbReference type="InterPro" id="IPR050248">
    <property type="entry name" value="Polysacc_deacetylase_ArnD"/>
</dbReference>
<dbReference type="CDD" id="cd10959">
    <property type="entry name" value="CE4_NodB_like_3"/>
    <property type="match status" value="1"/>
</dbReference>
<feature type="domain" description="NodB homology" evidence="2">
    <location>
        <begin position="36"/>
        <end position="219"/>
    </location>
</feature>
<dbReference type="Pfam" id="PF01522">
    <property type="entry name" value="Polysacc_deac_1"/>
    <property type="match status" value="1"/>
</dbReference>
<evidence type="ECO:0000256" key="1">
    <source>
        <dbReference type="SAM" id="Phobius"/>
    </source>
</evidence>
<reference evidence="3 4" key="1">
    <citation type="submission" date="2021-06" db="EMBL/GenBank/DDBJ databases">
        <authorList>
            <person name="Sun Q."/>
            <person name="Li D."/>
        </authorList>
    </citation>
    <scope>NUCLEOTIDE SEQUENCE [LARGE SCALE GENOMIC DNA]</scope>
    <source>
        <strain evidence="3 4">MSJd-7</strain>
    </source>
</reference>
<evidence type="ECO:0000313" key="4">
    <source>
        <dbReference type="Proteomes" id="UP000783588"/>
    </source>
</evidence>
<evidence type="ECO:0000259" key="2">
    <source>
        <dbReference type="PROSITE" id="PS51677"/>
    </source>
</evidence>
<dbReference type="PANTHER" id="PTHR10587:SF137">
    <property type="entry name" value="4-DEOXY-4-FORMAMIDO-L-ARABINOSE-PHOSPHOUNDECAPRENOL DEFORMYLASE ARND-RELATED"/>
    <property type="match status" value="1"/>
</dbReference>
<accession>A0ABS6ESX0</accession>
<sequence length="230" mass="26528">MNIWYWAGAIVLLGYSVIPTYTAKLLHRVRRKRTGNTLYLTFDDGPDLLYTPQLLQLLARYDIKASFFVVAQFAKQNPALIQRMQDEGHLVGVHGLAHKNGMLQTPWQAYSDFQEARQTMRHLGVNVKYVRPPWGHWNLISVHQMHRAGMKPMLWDVMAQDWSAGETAESIQRKLLRRTTGGSIICLHDGRGKDEAPVRTIAALRKTIPLWLERGYRFDTVDHYENKTDS</sequence>
<dbReference type="EMBL" id="JAHLQI010000004">
    <property type="protein sequence ID" value="MBU5490802.1"/>
    <property type="molecule type" value="Genomic_DNA"/>
</dbReference>
<keyword evidence="1" id="KW-0472">Membrane</keyword>
<proteinExistence type="predicted"/>
<dbReference type="RefSeq" id="WP_216470494.1">
    <property type="nucleotide sequence ID" value="NZ_JAHLQI010000004.1"/>
</dbReference>
<dbReference type="Proteomes" id="UP000783588">
    <property type="component" value="Unassembled WGS sequence"/>
</dbReference>
<protein>
    <submittedName>
        <fullName evidence="3">Polysaccharide deacetylase family protein</fullName>
    </submittedName>
</protein>
<keyword evidence="4" id="KW-1185">Reference proteome</keyword>
<dbReference type="PANTHER" id="PTHR10587">
    <property type="entry name" value="GLYCOSYL TRANSFERASE-RELATED"/>
    <property type="match status" value="1"/>
</dbReference>
<evidence type="ECO:0000313" key="3">
    <source>
        <dbReference type="EMBL" id="MBU5490802.1"/>
    </source>
</evidence>
<gene>
    <name evidence="3" type="ORF">KQI75_09280</name>
</gene>
<dbReference type="InterPro" id="IPR002509">
    <property type="entry name" value="NODB_dom"/>
</dbReference>
<keyword evidence="1" id="KW-1133">Transmembrane helix</keyword>
<dbReference type="PROSITE" id="PS51677">
    <property type="entry name" value="NODB"/>
    <property type="match status" value="1"/>
</dbReference>
<organism evidence="3 4">
    <name type="scientific">Butyricicoccus intestinisimiae</name>
    <dbReference type="NCBI Taxonomy" id="2841509"/>
    <lineage>
        <taxon>Bacteria</taxon>
        <taxon>Bacillati</taxon>
        <taxon>Bacillota</taxon>
        <taxon>Clostridia</taxon>
        <taxon>Eubacteriales</taxon>
        <taxon>Butyricicoccaceae</taxon>
        <taxon>Butyricicoccus</taxon>
    </lineage>
</organism>
<name>A0ABS6ESX0_9FIRM</name>
<comment type="caution">
    <text evidence="3">The sequence shown here is derived from an EMBL/GenBank/DDBJ whole genome shotgun (WGS) entry which is preliminary data.</text>
</comment>
<feature type="transmembrane region" description="Helical" evidence="1">
    <location>
        <begin position="6"/>
        <end position="23"/>
    </location>
</feature>
<keyword evidence="1" id="KW-0812">Transmembrane</keyword>